<dbReference type="PRINTS" id="PR00364">
    <property type="entry name" value="DISEASERSIST"/>
</dbReference>
<evidence type="ECO:0000256" key="3">
    <source>
        <dbReference type="PROSITE-ProRule" id="PRU00339"/>
    </source>
</evidence>
<dbReference type="SMART" id="SM01043">
    <property type="entry name" value="BTAD"/>
    <property type="match status" value="1"/>
</dbReference>
<dbReference type="PANTHER" id="PTHR35807">
    <property type="entry name" value="TRANSCRIPTIONAL REGULATOR REDD-RELATED"/>
    <property type="match status" value="1"/>
</dbReference>
<keyword evidence="3" id="KW-0802">TPR repeat</keyword>
<dbReference type="EMBL" id="LLZH01000121">
    <property type="protein sequence ID" value="KUL34498.1"/>
    <property type="molecule type" value="Genomic_DNA"/>
</dbReference>
<evidence type="ECO:0000256" key="1">
    <source>
        <dbReference type="ARBA" id="ARBA00023015"/>
    </source>
</evidence>
<dbReference type="AlphaFoldDB" id="A0A0X3UPJ4"/>
<dbReference type="InterPro" id="IPR051677">
    <property type="entry name" value="AfsR-DnrI-RedD_regulator"/>
</dbReference>
<feature type="domain" description="Bacterial transcriptional activator" evidence="4">
    <location>
        <begin position="105"/>
        <end position="248"/>
    </location>
</feature>
<keyword evidence="2" id="KW-0804">Transcription</keyword>
<dbReference type="SMART" id="SM00028">
    <property type="entry name" value="TPR"/>
    <property type="match status" value="4"/>
</dbReference>
<gene>
    <name evidence="5" type="ORF">ADL15_15560</name>
</gene>
<dbReference type="Gene3D" id="1.25.40.10">
    <property type="entry name" value="Tetratricopeptide repeat domain"/>
    <property type="match status" value="3"/>
</dbReference>
<dbReference type="CDD" id="cd15831">
    <property type="entry name" value="BTAD"/>
    <property type="match status" value="1"/>
</dbReference>
<dbReference type="Gene3D" id="3.40.50.300">
    <property type="entry name" value="P-loop containing nucleotide triphosphate hydrolases"/>
    <property type="match status" value="1"/>
</dbReference>
<dbReference type="SUPFAM" id="SSF46894">
    <property type="entry name" value="C-terminal effector domain of the bipartite response regulators"/>
    <property type="match status" value="1"/>
</dbReference>
<dbReference type="RefSeq" id="WP_067690520.1">
    <property type="nucleotide sequence ID" value="NZ_LLZH01000121.1"/>
</dbReference>
<dbReference type="InterPro" id="IPR019734">
    <property type="entry name" value="TPR_rpt"/>
</dbReference>
<keyword evidence="1" id="KW-0805">Transcription regulation</keyword>
<dbReference type="Pfam" id="PF03704">
    <property type="entry name" value="BTAD"/>
    <property type="match status" value="1"/>
</dbReference>
<dbReference type="InterPro" id="IPR002182">
    <property type="entry name" value="NB-ARC"/>
</dbReference>
<dbReference type="PANTHER" id="PTHR35807:SF1">
    <property type="entry name" value="TRANSCRIPTIONAL REGULATOR REDD"/>
    <property type="match status" value="1"/>
</dbReference>
<dbReference type="Proteomes" id="UP000053244">
    <property type="component" value="Unassembled WGS sequence"/>
</dbReference>
<name>A0A0X3UPJ4_9ACTN</name>
<keyword evidence="6" id="KW-1185">Reference proteome</keyword>
<accession>A0A0X3UPJ4</accession>
<dbReference type="Pfam" id="PF13424">
    <property type="entry name" value="TPR_12"/>
    <property type="match status" value="2"/>
</dbReference>
<dbReference type="InterPro" id="IPR011990">
    <property type="entry name" value="TPR-like_helical_dom_sf"/>
</dbReference>
<sequence>MSSSEAGAGWRFQLLGPVTASYADAEIDVGGPVARAMLAALLLADRTRTTESLVVRVWGEPGATTRDSVYHYIGQLRGRLHRIGPGARITGQRPGYRLTVAEEAVDWRRFRRLEEEAGQAYAAGDPDRAAAALRAGLRLWTGPPLDEIDGRLGRERAELLDHRLTALERLAALEAASGRFEEVVSLLQPEIGAAPQRERMAVLLIDALHRLGRRDSAVSVYQQTAFHLRTGLGLDPGPRLEQAHRALLAPGSSRPAPVAVRPPRPDRHFLGRDAELRIVLRALANGDVCVIQGMPGVGKSALALRAAESHPGYVLLNMSQYEDADAALGALLHRLGARIPAGPEARADLLRDTLRERPTLIVLDDIRDVGQIRPLLTGGATLVTTRSQLPSLDDAAVLTLEPLPPGPAAELFRSIVGEDRLAGEPDARNDIDEIVTYCGGLPLALRIVAARHRLAGAQGLTDLRATLASFEGLDDGERSVQASFRTAVVGLDARDRTTLGLLAAAPGPDIERLAAAALLDCEPIEAAVRIGRLVDRHLVAEHRRHRYRMHDLLRAFVRAGDGIAPDREHLTRLTGYYLRGAEAADRIITPHRFRPPSPPAGTGELPQLTGYPDALAWLTDEQHNLAATCVAASESGLDAHAWLLAYALRGFYYVAKPWPEWLATHNAALRSARRLGDPWAELATRNNLGLAYVELGRLDDAADQYRQAIALAERAGDQHATQNARANLAWLHFSRHEYVRFLTEIQPAYEFYVASGSSRNSAITLRGIGLAEGELRRIDEAVAHLSSALDIFHRLGLPLDAAMTYNALGDAYRHVGQDLSAAAAYRQGLAAAEKCGSVFERARAHQRLGEIAHRHGEVMAAAAHWRAAASGYHELGVTKTAEGYGLLVEAAFR</sequence>
<dbReference type="InterPro" id="IPR027417">
    <property type="entry name" value="P-loop_NTPase"/>
</dbReference>
<dbReference type="OrthoDB" id="7628974at2"/>
<dbReference type="GO" id="GO:0003677">
    <property type="term" value="F:DNA binding"/>
    <property type="evidence" value="ECO:0007669"/>
    <property type="project" value="InterPro"/>
</dbReference>
<proteinExistence type="predicted"/>
<evidence type="ECO:0000313" key="6">
    <source>
        <dbReference type="Proteomes" id="UP000053244"/>
    </source>
</evidence>
<reference evidence="5 6" key="1">
    <citation type="submission" date="2015-10" db="EMBL/GenBank/DDBJ databases">
        <authorList>
            <person name="Gilbert D.G."/>
        </authorList>
    </citation>
    <scope>NUCLEOTIDE SEQUENCE [LARGE SCALE GENOMIC DNA]</scope>
    <source>
        <strain evidence="5 6">NRRL B-16712</strain>
    </source>
</reference>
<dbReference type="GO" id="GO:0043531">
    <property type="term" value="F:ADP binding"/>
    <property type="evidence" value="ECO:0007669"/>
    <property type="project" value="InterPro"/>
</dbReference>
<feature type="repeat" description="TPR" evidence="3">
    <location>
        <begin position="682"/>
        <end position="715"/>
    </location>
</feature>
<dbReference type="GO" id="GO:0006355">
    <property type="term" value="P:regulation of DNA-templated transcription"/>
    <property type="evidence" value="ECO:0007669"/>
    <property type="project" value="InterPro"/>
</dbReference>
<dbReference type="InterPro" id="IPR016032">
    <property type="entry name" value="Sig_transdc_resp-reg_C-effctor"/>
</dbReference>
<dbReference type="InterPro" id="IPR036388">
    <property type="entry name" value="WH-like_DNA-bd_sf"/>
</dbReference>
<evidence type="ECO:0000256" key="2">
    <source>
        <dbReference type="ARBA" id="ARBA00023163"/>
    </source>
</evidence>
<evidence type="ECO:0000313" key="5">
    <source>
        <dbReference type="EMBL" id="KUL34498.1"/>
    </source>
</evidence>
<organism evidence="5 6">
    <name type="scientific">Actinoplanes awajinensis subsp. mycoplanecinus</name>
    <dbReference type="NCBI Taxonomy" id="135947"/>
    <lineage>
        <taxon>Bacteria</taxon>
        <taxon>Bacillati</taxon>
        <taxon>Actinomycetota</taxon>
        <taxon>Actinomycetes</taxon>
        <taxon>Micromonosporales</taxon>
        <taxon>Micromonosporaceae</taxon>
        <taxon>Actinoplanes</taxon>
    </lineage>
</organism>
<dbReference type="SUPFAM" id="SSF52540">
    <property type="entry name" value="P-loop containing nucleoside triphosphate hydrolases"/>
    <property type="match status" value="1"/>
</dbReference>
<protein>
    <recommendedName>
        <fullName evidence="4">Bacterial transcriptional activator domain-containing protein</fullName>
    </recommendedName>
</protein>
<evidence type="ECO:0000259" key="4">
    <source>
        <dbReference type="SMART" id="SM01043"/>
    </source>
</evidence>
<dbReference type="PROSITE" id="PS50005">
    <property type="entry name" value="TPR"/>
    <property type="match status" value="1"/>
</dbReference>
<dbReference type="InterPro" id="IPR005158">
    <property type="entry name" value="BTAD"/>
</dbReference>
<dbReference type="Pfam" id="PF00931">
    <property type="entry name" value="NB-ARC"/>
    <property type="match status" value="1"/>
</dbReference>
<comment type="caution">
    <text evidence="5">The sequence shown here is derived from an EMBL/GenBank/DDBJ whole genome shotgun (WGS) entry which is preliminary data.</text>
</comment>
<dbReference type="Gene3D" id="1.10.10.10">
    <property type="entry name" value="Winged helix-like DNA-binding domain superfamily/Winged helix DNA-binding domain"/>
    <property type="match status" value="1"/>
</dbReference>
<dbReference type="SUPFAM" id="SSF48452">
    <property type="entry name" value="TPR-like"/>
    <property type="match status" value="2"/>
</dbReference>